<dbReference type="GO" id="GO:0008168">
    <property type="term" value="F:methyltransferase activity"/>
    <property type="evidence" value="ECO:0007669"/>
    <property type="project" value="UniProtKB-KW"/>
</dbReference>
<dbReference type="EMBL" id="DYZF01000284">
    <property type="protein sequence ID" value="HJE52526.1"/>
    <property type="molecule type" value="Genomic_DNA"/>
</dbReference>
<proteinExistence type="predicted"/>
<gene>
    <name evidence="3" type="ORF">K8V15_11235</name>
</gene>
<dbReference type="InterPro" id="IPR041698">
    <property type="entry name" value="Methyltransf_25"/>
</dbReference>
<dbReference type="CDD" id="cd02440">
    <property type="entry name" value="AdoMet_MTases"/>
    <property type="match status" value="1"/>
</dbReference>
<dbReference type="InterPro" id="IPR029063">
    <property type="entry name" value="SAM-dependent_MTases_sf"/>
</dbReference>
<dbReference type="GO" id="GO:0032259">
    <property type="term" value="P:methylation"/>
    <property type="evidence" value="ECO:0007669"/>
    <property type="project" value="UniProtKB-KW"/>
</dbReference>
<evidence type="ECO:0000256" key="1">
    <source>
        <dbReference type="ARBA" id="ARBA00022679"/>
    </source>
</evidence>
<dbReference type="Proteomes" id="UP000712713">
    <property type="component" value="Unassembled WGS sequence"/>
</dbReference>
<dbReference type="PANTHER" id="PTHR43861">
    <property type="entry name" value="TRANS-ACONITATE 2-METHYLTRANSFERASE-RELATED"/>
    <property type="match status" value="1"/>
</dbReference>
<dbReference type="Pfam" id="PF13649">
    <property type="entry name" value="Methyltransf_25"/>
    <property type="match status" value="1"/>
</dbReference>
<evidence type="ECO:0000259" key="2">
    <source>
        <dbReference type="Pfam" id="PF13649"/>
    </source>
</evidence>
<evidence type="ECO:0000313" key="4">
    <source>
        <dbReference type="Proteomes" id="UP000712713"/>
    </source>
</evidence>
<comment type="caution">
    <text evidence="3">The sequence shown here is derived from an EMBL/GenBank/DDBJ whole genome shotgun (WGS) entry which is preliminary data.</text>
</comment>
<organism evidence="3 4">
    <name type="scientific">Tessaracoccus flavescens</name>
    <dbReference type="NCBI Taxonomy" id="399497"/>
    <lineage>
        <taxon>Bacteria</taxon>
        <taxon>Bacillati</taxon>
        <taxon>Actinomycetota</taxon>
        <taxon>Actinomycetes</taxon>
        <taxon>Propionibacteriales</taxon>
        <taxon>Propionibacteriaceae</taxon>
        <taxon>Tessaracoccus</taxon>
    </lineage>
</organism>
<feature type="domain" description="Methyltransferase" evidence="2">
    <location>
        <begin position="37"/>
        <end position="126"/>
    </location>
</feature>
<dbReference type="SUPFAM" id="SSF53335">
    <property type="entry name" value="S-adenosyl-L-methionine-dependent methyltransferases"/>
    <property type="match status" value="1"/>
</dbReference>
<keyword evidence="3" id="KW-0489">Methyltransferase</keyword>
<dbReference type="Gene3D" id="3.40.50.150">
    <property type="entry name" value="Vaccinia Virus protein VP39"/>
    <property type="match status" value="1"/>
</dbReference>
<sequence>MTHDWDATYSEADRIWSGQPNKTLVAEVTGLETGRALDVGCGEGADAIWLEQRGWEVVGVDPSLVALERAQRAADEADVEVEWVHGSLDDVVLPHDDFDLVSVHYAPIFLDQMPLEELTRLVAVGGTLLVVHHAEFHAHPEHGDITQLLTPDNVAARLGDDWRILVHEHRDRDVVEGRGAHHHEDVVLRAVRVN</sequence>
<reference evidence="3" key="1">
    <citation type="journal article" date="2021" name="PeerJ">
        <title>Extensive microbial diversity within the chicken gut microbiome revealed by metagenomics and culture.</title>
        <authorList>
            <person name="Gilroy R."/>
            <person name="Ravi A."/>
            <person name="Getino M."/>
            <person name="Pursley I."/>
            <person name="Horton D.L."/>
            <person name="Alikhan N.F."/>
            <person name="Baker D."/>
            <person name="Gharbi K."/>
            <person name="Hall N."/>
            <person name="Watson M."/>
            <person name="Adriaenssens E.M."/>
            <person name="Foster-Nyarko E."/>
            <person name="Jarju S."/>
            <person name="Secka A."/>
            <person name="Antonio M."/>
            <person name="Oren A."/>
            <person name="Chaudhuri R.R."/>
            <person name="La Ragione R."/>
            <person name="Hildebrand F."/>
            <person name="Pallen M.J."/>
        </authorList>
    </citation>
    <scope>NUCLEOTIDE SEQUENCE</scope>
    <source>
        <strain evidence="3">ChiGjej3B3-7470</strain>
    </source>
</reference>
<protein>
    <submittedName>
        <fullName evidence="3">Class I SAM-dependent methyltransferase</fullName>
    </submittedName>
</protein>
<evidence type="ECO:0000313" key="3">
    <source>
        <dbReference type="EMBL" id="HJE52526.1"/>
    </source>
</evidence>
<reference evidence="3" key="2">
    <citation type="submission" date="2021-09" db="EMBL/GenBank/DDBJ databases">
        <authorList>
            <person name="Gilroy R."/>
        </authorList>
    </citation>
    <scope>NUCLEOTIDE SEQUENCE</scope>
    <source>
        <strain evidence="3">ChiGjej3B3-7470</strain>
    </source>
</reference>
<accession>A0A921ERS2</accession>
<name>A0A921ERS2_9ACTN</name>
<keyword evidence="1" id="KW-0808">Transferase</keyword>
<dbReference type="AlphaFoldDB" id="A0A921ERS2"/>